<reference evidence="1 2" key="1">
    <citation type="journal article" date="2014" name="World J. Microbiol. Biotechnol.">
        <title>Biodiversity and physiological characteristics of Antarctic and Arctic lichens-associated bacteria.</title>
        <authorList>
            <person name="Lee Y.M."/>
            <person name="Kim E.H."/>
            <person name="Lee H.K."/>
            <person name="Hong S.G."/>
        </authorList>
    </citation>
    <scope>NUCLEOTIDE SEQUENCE [LARGE SCALE GENOMIC DNA]</scope>
    <source>
        <strain evidence="1 2">PAMC 26569</strain>
    </source>
</reference>
<dbReference type="Gene3D" id="2.130.10.10">
    <property type="entry name" value="YVTN repeat-like/Quinoprotein amine dehydrogenase"/>
    <property type="match status" value="2"/>
</dbReference>
<dbReference type="EMBL" id="CP053708">
    <property type="protein sequence ID" value="QKE88784.1"/>
    <property type="molecule type" value="Genomic_DNA"/>
</dbReference>
<accession>A0A6M8GY86</accession>
<dbReference type="PANTHER" id="PTHR47197">
    <property type="entry name" value="PROTEIN NIRF"/>
    <property type="match status" value="1"/>
</dbReference>
<evidence type="ECO:0000313" key="1">
    <source>
        <dbReference type="EMBL" id="QKE88784.1"/>
    </source>
</evidence>
<dbReference type="InterPro" id="IPR011048">
    <property type="entry name" value="Haem_d1_sf"/>
</dbReference>
<protein>
    <submittedName>
        <fullName evidence="1">YncE family protein</fullName>
    </submittedName>
</protein>
<dbReference type="SUPFAM" id="SSF51004">
    <property type="entry name" value="C-terminal (heme d1) domain of cytochrome cd1-nitrite reductase"/>
    <property type="match status" value="1"/>
</dbReference>
<gene>
    <name evidence="1" type="ORF">HN018_00810</name>
</gene>
<organism evidence="1 2">
    <name type="scientific">Lichenicola cladoniae</name>
    <dbReference type="NCBI Taxonomy" id="1484109"/>
    <lineage>
        <taxon>Bacteria</taxon>
        <taxon>Pseudomonadati</taxon>
        <taxon>Pseudomonadota</taxon>
        <taxon>Alphaproteobacteria</taxon>
        <taxon>Acetobacterales</taxon>
        <taxon>Acetobacteraceae</taxon>
        <taxon>Lichenicola</taxon>
    </lineage>
</organism>
<dbReference type="InterPro" id="IPR015943">
    <property type="entry name" value="WD40/YVTN_repeat-like_dom_sf"/>
</dbReference>
<dbReference type="Proteomes" id="UP000500767">
    <property type="component" value="Chromosome"/>
</dbReference>
<name>A0A6M8GY86_9PROT</name>
<dbReference type="KEGG" id="lck:HN018_00810"/>
<keyword evidence="2" id="KW-1185">Reference proteome</keyword>
<proteinExistence type="predicted"/>
<sequence length="360" mass="37210">MGLTNEISPEPRASTRMRSRLAAISMSLLVVVLAPMGRASTLAGPSPIPAAIPSRIVADLHLGDAGGGWDYATVDAAGGRLLVARMAGVDTVNLATNRAGPVLTSGRHVHSVLPVPYHRLLLTNGDDNTATIVDDESGLLLDTLKTGSKPDGAVLDRATGQVLVMNGKSGSITRIDVGRSSHVAGTIQVGGALEAPVLDGSGRLFVNVEDRNEIAVIGLSEGAVVARYKLAGCEGPTGLAYVASHRVLVSVCSNGVAEIVGDDGVERARLAVGPHPDAVIVDRVHDRVFIPGGGNGTLSEISFAGGPHVSRVFSTRPGARTGAYDPKTQYVYLPYGRMDRTTGTPTLVPGSFGVLVVDTH</sequence>
<dbReference type="InterPro" id="IPR051200">
    <property type="entry name" value="Host-pathogen_enzymatic-act"/>
</dbReference>
<dbReference type="PANTHER" id="PTHR47197:SF3">
    <property type="entry name" value="DIHYDRO-HEME D1 DEHYDROGENASE"/>
    <property type="match status" value="1"/>
</dbReference>
<evidence type="ECO:0000313" key="2">
    <source>
        <dbReference type="Proteomes" id="UP000500767"/>
    </source>
</evidence>
<dbReference type="RefSeq" id="WP_171832746.1">
    <property type="nucleotide sequence ID" value="NZ_CP053708.1"/>
</dbReference>
<dbReference type="AlphaFoldDB" id="A0A6M8GY86"/>